<dbReference type="CDD" id="cd02696">
    <property type="entry name" value="MurNAc-LAA"/>
    <property type="match status" value="1"/>
</dbReference>
<dbReference type="AlphaFoldDB" id="A0A0E4CW84"/>
<dbReference type="SUPFAM" id="SSF53187">
    <property type="entry name" value="Zn-dependent exopeptidases"/>
    <property type="match status" value="1"/>
</dbReference>
<protein>
    <submittedName>
        <fullName evidence="4">Cell wall hydrolase/autolysin</fullName>
    </submittedName>
</protein>
<dbReference type="RefSeq" id="WP_052741446.1">
    <property type="nucleotide sequence ID" value="NZ_LN831776.1"/>
</dbReference>
<name>A0A0E4CW84_9BACL</name>
<reference evidence="5" key="1">
    <citation type="submission" date="2015-03" db="EMBL/GenBank/DDBJ databases">
        <authorList>
            <person name="Wibberg D."/>
        </authorList>
    </citation>
    <scope>NUCLEOTIDE SEQUENCE [LARGE SCALE GENOMIC DNA]</scope>
</reference>
<evidence type="ECO:0000256" key="2">
    <source>
        <dbReference type="SAM" id="MobiDB-lite"/>
    </source>
</evidence>
<dbReference type="InterPro" id="IPR006311">
    <property type="entry name" value="TAT_signal"/>
</dbReference>
<dbReference type="InterPro" id="IPR050695">
    <property type="entry name" value="N-acetylmuramoyl_amidase_3"/>
</dbReference>
<dbReference type="GO" id="GO:0009253">
    <property type="term" value="P:peptidoglycan catabolic process"/>
    <property type="evidence" value="ECO:0007669"/>
    <property type="project" value="InterPro"/>
</dbReference>
<dbReference type="EMBL" id="LN831776">
    <property type="protein sequence ID" value="CQR55017.1"/>
    <property type="molecule type" value="Genomic_DNA"/>
</dbReference>
<dbReference type="PANTHER" id="PTHR30404">
    <property type="entry name" value="N-ACETYLMURAMOYL-L-ALANINE AMIDASE"/>
    <property type="match status" value="1"/>
</dbReference>
<dbReference type="SMART" id="SM00646">
    <property type="entry name" value="Ami_3"/>
    <property type="match status" value="1"/>
</dbReference>
<dbReference type="GO" id="GO:0030288">
    <property type="term" value="C:outer membrane-bounded periplasmic space"/>
    <property type="evidence" value="ECO:0007669"/>
    <property type="project" value="TreeGrafter"/>
</dbReference>
<dbReference type="STRING" id="483937.AMQ84_13855"/>
<dbReference type="Gene3D" id="3.40.630.40">
    <property type="entry name" value="Zn-dependent exopeptidases"/>
    <property type="match status" value="1"/>
</dbReference>
<feature type="region of interest" description="Disordered" evidence="2">
    <location>
        <begin position="42"/>
        <end position="79"/>
    </location>
</feature>
<evidence type="ECO:0000256" key="1">
    <source>
        <dbReference type="ARBA" id="ARBA00022801"/>
    </source>
</evidence>
<gene>
    <name evidence="4" type="ORF">PRIO_2613</name>
</gene>
<proteinExistence type="predicted"/>
<organism evidence="4 5">
    <name type="scientific">Paenibacillus riograndensis SBR5</name>
    <dbReference type="NCBI Taxonomy" id="1073571"/>
    <lineage>
        <taxon>Bacteria</taxon>
        <taxon>Bacillati</taxon>
        <taxon>Bacillota</taxon>
        <taxon>Bacilli</taxon>
        <taxon>Bacillales</taxon>
        <taxon>Paenibacillaceae</taxon>
        <taxon>Paenibacillus</taxon>
        <taxon>Paenibacillus sonchi group</taxon>
    </lineage>
</organism>
<dbReference type="PATRIC" id="fig|1073571.4.peg.2784"/>
<feature type="domain" description="MurNAc-LAA" evidence="3">
    <location>
        <begin position="161"/>
        <end position="270"/>
    </location>
</feature>
<dbReference type="HOGENOM" id="CLU_014322_7_2_9"/>
<evidence type="ECO:0000259" key="3">
    <source>
        <dbReference type="SMART" id="SM00646"/>
    </source>
</evidence>
<dbReference type="Proteomes" id="UP000033163">
    <property type="component" value="Chromosome I"/>
</dbReference>
<dbReference type="KEGG" id="pri:PRIO_2613"/>
<dbReference type="InterPro" id="IPR002508">
    <property type="entry name" value="MurNAc-LAA_cat"/>
</dbReference>
<keyword evidence="1 4" id="KW-0378">Hydrolase</keyword>
<accession>A0A0E4CW84</accession>
<dbReference type="PANTHER" id="PTHR30404:SF0">
    <property type="entry name" value="N-ACETYLMURAMOYL-L-ALANINE AMIDASE AMIC"/>
    <property type="match status" value="1"/>
</dbReference>
<feature type="compositionally biased region" description="Low complexity" evidence="2">
    <location>
        <begin position="47"/>
        <end position="71"/>
    </location>
</feature>
<evidence type="ECO:0000313" key="4">
    <source>
        <dbReference type="EMBL" id="CQR55017.1"/>
    </source>
</evidence>
<dbReference type="GO" id="GO:0008745">
    <property type="term" value="F:N-acetylmuramoyl-L-alanine amidase activity"/>
    <property type="evidence" value="ECO:0007669"/>
    <property type="project" value="InterPro"/>
</dbReference>
<sequence length="276" mass="29381">MKTQTPAAPPAVQTRRLWLLLTTAGLLLSLMSGTGAGAQAVPGEHGVSGVTGASGTSGTSATSGTSRASGTEASPKRQQMLGHDQRIILIDAGHGGIDGGTSHGPILEKDITLAISRRLFLLLRSDGFDAILNRTGDYAPSDENRWLRSSSRHMKDLAQRKELAETLPANVVVSIHINWARSPAKQGPLVLYRQEGRSFLLAKSIQDQLNQLYGVKAEPMVGKPFYLLNKITATTVIVEAGFISSPSDRSRLCSPKGQEEIAEAIAVGIAAYLMEV</sequence>
<evidence type="ECO:0000313" key="5">
    <source>
        <dbReference type="Proteomes" id="UP000033163"/>
    </source>
</evidence>
<dbReference type="PROSITE" id="PS51318">
    <property type="entry name" value="TAT"/>
    <property type="match status" value="1"/>
</dbReference>
<dbReference type="Pfam" id="PF01520">
    <property type="entry name" value="Amidase_3"/>
    <property type="match status" value="1"/>
</dbReference>